<protein>
    <submittedName>
        <fullName evidence="2">Uncharacterized protein</fullName>
    </submittedName>
</protein>
<dbReference type="Proteomes" id="UP000033066">
    <property type="component" value="Chromosome"/>
</dbReference>
<dbReference type="PATRIC" id="fig|1434107.4.peg.2560"/>
<gene>
    <name evidence="2" type="ORF">MSBR3_1991</name>
</gene>
<evidence type="ECO:0000313" key="3">
    <source>
        <dbReference type="Proteomes" id="UP000033066"/>
    </source>
</evidence>
<dbReference type="EMBL" id="CP009517">
    <property type="protein sequence ID" value="AKB82569.1"/>
    <property type="molecule type" value="Genomic_DNA"/>
</dbReference>
<evidence type="ECO:0000313" key="2">
    <source>
        <dbReference type="EMBL" id="AKB82569.1"/>
    </source>
</evidence>
<organism evidence="2 3">
    <name type="scientific">Methanosarcina barkeri 3</name>
    <dbReference type="NCBI Taxonomy" id="1434107"/>
    <lineage>
        <taxon>Archaea</taxon>
        <taxon>Methanobacteriati</taxon>
        <taxon>Methanobacteriota</taxon>
        <taxon>Stenosarchaea group</taxon>
        <taxon>Methanomicrobia</taxon>
        <taxon>Methanosarcinales</taxon>
        <taxon>Methanosarcinaceae</taxon>
        <taxon>Methanosarcina</taxon>
    </lineage>
</organism>
<reference evidence="2" key="1">
    <citation type="submission" date="2014-07" db="EMBL/GenBank/DDBJ databases">
        <title>Methanogenic archaea and the global carbon cycle.</title>
        <authorList>
            <person name="Henriksen J.R."/>
            <person name="Luke J."/>
            <person name="Reinhart S."/>
            <person name="Benedict M.N."/>
            <person name="Youngblut N.D."/>
            <person name="Metcalf M.E."/>
            <person name="Whitaker R.J."/>
            <person name="Metcalf W.W."/>
        </authorList>
    </citation>
    <scope>NUCLEOTIDE SEQUENCE [LARGE SCALE GENOMIC DNA]</scope>
    <source>
        <strain evidence="2">3</strain>
    </source>
</reference>
<sequence length="176" mass="19469">MKNKIWTVLIVAISLATILFFFYEVDNRSDNSSGNNCGRINRQPGSEILRKIYVNDSNFQNLTKGNYSGSGGIFNETGESVAYIRINGSYIHEATIEMQNGTLKAIGPDDSLEDLYREADSLNGSVISVNSQITGGEFYIITIDTPNETVKSIEKVDKLPEWTGTEEVVSEELIGK</sequence>
<name>A0A0E3WWV9_METBA</name>
<keyword evidence="3" id="KW-1185">Reference proteome</keyword>
<accession>A0A0E3WWV9</accession>
<dbReference type="KEGG" id="mbak:MSBR3_1991"/>
<proteinExistence type="predicted"/>
<keyword evidence="1" id="KW-0472">Membrane</keyword>
<feature type="transmembrane region" description="Helical" evidence="1">
    <location>
        <begin position="5"/>
        <end position="23"/>
    </location>
</feature>
<dbReference type="HOGENOM" id="CLU_1507381_0_0_2"/>
<evidence type="ECO:0000256" key="1">
    <source>
        <dbReference type="SAM" id="Phobius"/>
    </source>
</evidence>
<keyword evidence="1" id="KW-0812">Transmembrane</keyword>
<dbReference type="AlphaFoldDB" id="A0A0E3WWV9"/>
<keyword evidence="1" id="KW-1133">Transmembrane helix</keyword>